<keyword evidence="10" id="KW-1133">Transmembrane helix</keyword>
<keyword evidence="6 13" id="KW-0418">Kinase</keyword>
<dbReference type="InterPro" id="IPR036890">
    <property type="entry name" value="HATPase_C_sf"/>
</dbReference>
<dbReference type="RefSeq" id="WP_397405845.1">
    <property type="nucleotide sequence ID" value="NZ_JBIRYI010000010.1"/>
</dbReference>
<protein>
    <recommendedName>
        <fullName evidence="2">histidine kinase</fullName>
        <ecNumber evidence="2">2.7.13.3</ecNumber>
    </recommendedName>
</protein>
<dbReference type="InterPro" id="IPR050482">
    <property type="entry name" value="Sensor_HK_TwoCompSys"/>
</dbReference>
<evidence type="ECO:0000259" key="12">
    <source>
        <dbReference type="Pfam" id="PF07730"/>
    </source>
</evidence>
<feature type="transmembrane region" description="Helical" evidence="10">
    <location>
        <begin position="63"/>
        <end position="96"/>
    </location>
</feature>
<evidence type="ECO:0000256" key="9">
    <source>
        <dbReference type="SAM" id="MobiDB-lite"/>
    </source>
</evidence>
<dbReference type="InterPro" id="IPR011712">
    <property type="entry name" value="Sig_transdc_His_kin_sub3_dim/P"/>
</dbReference>
<keyword evidence="3" id="KW-0597">Phosphoprotein</keyword>
<dbReference type="SUPFAM" id="SSF55874">
    <property type="entry name" value="ATPase domain of HSP90 chaperone/DNA topoisomerase II/histidine kinase"/>
    <property type="match status" value="1"/>
</dbReference>
<keyword evidence="14" id="KW-1185">Reference proteome</keyword>
<feature type="domain" description="Signal transduction histidine kinase subgroup 3 dimerisation and phosphoacceptor" evidence="12">
    <location>
        <begin position="136"/>
        <end position="204"/>
    </location>
</feature>
<dbReference type="EMBL" id="JBIRYI010000010">
    <property type="protein sequence ID" value="MFI2488756.1"/>
    <property type="molecule type" value="Genomic_DNA"/>
</dbReference>
<dbReference type="Proteomes" id="UP001611580">
    <property type="component" value="Unassembled WGS sequence"/>
</dbReference>
<evidence type="ECO:0000256" key="6">
    <source>
        <dbReference type="ARBA" id="ARBA00022777"/>
    </source>
</evidence>
<keyword evidence="10" id="KW-0812">Transmembrane</keyword>
<dbReference type="PANTHER" id="PTHR24421:SF10">
    <property type="entry name" value="NITRATE_NITRITE SENSOR PROTEIN NARQ"/>
    <property type="match status" value="1"/>
</dbReference>
<sequence length="354" mass="36294">MTDRRPNRADVVGGAGLAALALLALLNSIGADDLPLWRQLGFPLLAPLAYLQGRHRRARGARWVLSGVAVVTAALALVDLGAAATGAMLLALFVVAPWLAGRNRRQQAEIARLAVERAARLERERELVARSARAEERARIAAELHDLVGHDLALIAVRAGALEVSSGLASADRAEDRAAVAGIRETAMEATDRLRTVLGALRDGPDAGGRLAPPDETIAALVARAASAGLDVRLEDGPGATSAVVSAAVSNQTASLAEQAAHRVVQEALTNATRHAPGAAVTVRVRRDEGALQVEVTNAGTAAGREPGPGPASRGSGLLGLAERVRVVGGTFAAGPAGDGFAVRARIPAAGEES</sequence>
<keyword evidence="8" id="KW-0902">Two-component regulatory system</keyword>
<evidence type="ECO:0000256" key="10">
    <source>
        <dbReference type="SAM" id="Phobius"/>
    </source>
</evidence>
<dbReference type="CDD" id="cd16917">
    <property type="entry name" value="HATPase_UhpB-NarQ-NarX-like"/>
    <property type="match status" value="1"/>
</dbReference>
<dbReference type="Pfam" id="PF02518">
    <property type="entry name" value="HATPase_c"/>
    <property type="match status" value="1"/>
</dbReference>
<feature type="region of interest" description="Disordered" evidence="9">
    <location>
        <begin position="298"/>
        <end position="317"/>
    </location>
</feature>
<proteinExistence type="predicted"/>
<keyword evidence="10" id="KW-0472">Membrane</keyword>
<gene>
    <name evidence="13" type="ORF">ACH47X_17745</name>
</gene>
<evidence type="ECO:0000313" key="14">
    <source>
        <dbReference type="Proteomes" id="UP001611580"/>
    </source>
</evidence>
<evidence type="ECO:0000256" key="5">
    <source>
        <dbReference type="ARBA" id="ARBA00022741"/>
    </source>
</evidence>
<accession>A0ABW7XMJ9</accession>
<comment type="catalytic activity">
    <reaction evidence="1">
        <text>ATP + protein L-histidine = ADP + protein N-phospho-L-histidine.</text>
        <dbReference type="EC" id="2.7.13.3"/>
    </reaction>
</comment>
<evidence type="ECO:0000256" key="4">
    <source>
        <dbReference type="ARBA" id="ARBA00022679"/>
    </source>
</evidence>
<dbReference type="Pfam" id="PF07730">
    <property type="entry name" value="HisKA_3"/>
    <property type="match status" value="1"/>
</dbReference>
<feature type="domain" description="Histidine kinase/HSP90-like ATPase" evidence="11">
    <location>
        <begin position="259"/>
        <end position="348"/>
    </location>
</feature>
<evidence type="ECO:0000256" key="3">
    <source>
        <dbReference type="ARBA" id="ARBA00022553"/>
    </source>
</evidence>
<comment type="caution">
    <text evidence="13">The sequence shown here is derived from an EMBL/GenBank/DDBJ whole genome shotgun (WGS) entry which is preliminary data.</text>
</comment>
<evidence type="ECO:0000259" key="11">
    <source>
        <dbReference type="Pfam" id="PF02518"/>
    </source>
</evidence>
<evidence type="ECO:0000256" key="7">
    <source>
        <dbReference type="ARBA" id="ARBA00022840"/>
    </source>
</evidence>
<dbReference type="GO" id="GO:0016301">
    <property type="term" value="F:kinase activity"/>
    <property type="evidence" value="ECO:0007669"/>
    <property type="project" value="UniProtKB-KW"/>
</dbReference>
<keyword evidence="7" id="KW-0067">ATP-binding</keyword>
<evidence type="ECO:0000256" key="8">
    <source>
        <dbReference type="ARBA" id="ARBA00023012"/>
    </source>
</evidence>
<evidence type="ECO:0000256" key="2">
    <source>
        <dbReference type="ARBA" id="ARBA00012438"/>
    </source>
</evidence>
<evidence type="ECO:0000313" key="13">
    <source>
        <dbReference type="EMBL" id="MFI2488756.1"/>
    </source>
</evidence>
<dbReference type="PANTHER" id="PTHR24421">
    <property type="entry name" value="NITRATE/NITRITE SENSOR PROTEIN NARX-RELATED"/>
    <property type="match status" value="1"/>
</dbReference>
<reference evidence="13 14" key="1">
    <citation type="submission" date="2024-10" db="EMBL/GenBank/DDBJ databases">
        <title>The Natural Products Discovery Center: Release of the First 8490 Sequenced Strains for Exploring Actinobacteria Biosynthetic Diversity.</title>
        <authorList>
            <person name="Kalkreuter E."/>
            <person name="Kautsar S.A."/>
            <person name="Yang D."/>
            <person name="Bader C.D."/>
            <person name="Teijaro C.N."/>
            <person name="Fluegel L."/>
            <person name="Davis C.M."/>
            <person name="Simpson J.R."/>
            <person name="Lauterbach L."/>
            <person name="Steele A.D."/>
            <person name="Gui C."/>
            <person name="Meng S."/>
            <person name="Li G."/>
            <person name="Viehrig K."/>
            <person name="Ye F."/>
            <person name="Su P."/>
            <person name="Kiefer A.F."/>
            <person name="Nichols A."/>
            <person name="Cepeda A.J."/>
            <person name="Yan W."/>
            <person name="Fan B."/>
            <person name="Jiang Y."/>
            <person name="Adhikari A."/>
            <person name="Zheng C.-J."/>
            <person name="Schuster L."/>
            <person name="Cowan T.M."/>
            <person name="Smanski M.J."/>
            <person name="Chevrette M.G."/>
            <person name="De Carvalho L.P.S."/>
            <person name="Shen B."/>
        </authorList>
    </citation>
    <scope>NUCLEOTIDE SEQUENCE [LARGE SCALE GENOMIC DNA]</scope>
    <source>
        <strain evidence="13 14">NPDC019481</strain>
    </source>
</reference>
<keyword evidence="5" id="KW-0547">Nucleotide-binding</keyword>
<dbReference type="InterPro" id="IPR003594">
    <property type="entry name" value="HATPase_dom"/>
</dbReference>
<dbReference type="Gene3D" id="1.20.5.1930">
    <property type="match status" value="1"/>
</dbReference>
<keyword evidence="4" id="KW-0808">Transferase</keyword>
<dbReference type="EC" id="2.7.13.3" evidence="2"/>
<evidence type="ECO:0000256" key="1">
    <source>
        <dbReference type="ARBA" id="ARBA00000085"/>
    </source>
</evidence>
<name>A0ABW7XMJ9_9MICO</name>
<dbReference type="Gene3D" id="3.30.565.10">
    <property type="entry name" value="Histidine kinase-like ATPase, C-terminal domain"/>
    <property type="match status" value="1"/>
</dbReference>
<organism evidence="13 14">
    <name type="scientific">Promicromonospora kroppenstedtii</name>
    <dbReference type="NCBI Taxonomy" id="440482"/>
    <lineage>
        <taxon>Bacteria</taxon>
        <taxon>Bacillati</taxon>
        <taxon>Actinomycetota</taxon>
        <taxon>Actinomycetes</taxon>
        <taxon>Micrococcales</taxon>
        <taxon>Promicromonosporaceae</taxon>
        <taxon>Promicromonospora</taxon>
    </lineage>
</organism>